<dbReference type="Gene3D" id="1.25.10.10">
    <property type="entry name" value="Leucine-rich Repeat Variant"/>
    <property type="match status" value="1"/>
</dbReference>
<evidence type="ECO:0000313" key="17">
    <source>
        <dbReference type="Proteomes" id="UP000233160"/>
    </source>
</evidence>
<reference evidence="16" key="1">
    <citation type="submission" date="2025-08" db="UniProtKB">
        <authorList>
            <consortium name="Ensembl"/>
        </authorList>
    </citation>
    <scope>IDENTIFICATION</scope>
</reference>
<evidence type="ECO:0000256" key="8">
    <source>
        <dbReference type="ARBA" id="ARBA00023273"/>
    </source>
</evidence>
<dbReference type="SMART" id="SM01139">
    <property type="entry name" value="Drf_FH3"/>
    <property type="match status" value="1"/>
</dbReference>
<dbReference type="SUPFAM" id="SSF101447">
    <property type="entry name" value="Formin homology 2 domain (FH2 domain)"/>
    <property type="match status" value="1"/>
</dbReference>
<keyword evidence="5" id="KW-0175">Coiled coil</keyword>
<dbReference type="Gene3D" id="1.20.120.330">
    <property type="entry name" value="Nucleotidyltransferases domain 2"/>
    <property type="match status" value="1"/>
</dbReference>
<keyword evidence="2" id="KW-0963">Cytoplasm</keyword>
<evidence type="ECO:0000256" key="4">
    <source>
        <dbReference type="ARBA" id="ARBA00022687"/>
    </source>
</evidence>
<feature type="compositionally biased region" description="Pro residues" evidence="12">
    <location>
        <begin position="530"/>
        <end position="539"/>
    </location>
</feature>
<dbReference type="PROSITE" id="PS51444">
    <property type="entry name" value="FH2"/>
    <property type="match status" value="1"/>
</dbReference>
<keyword evidence="3" id="KW-0597">Phosphoprotein</keyword>
<dbReference type="Proteomes" id="UP000233160">
    <property type="component" value="Unassembled WGS sequence"/>
</dbReference>
<feature type="domain" description="DAD" evidence="13">
    <location>
        <begin position="978"/>
        <end position="1009"/>
    </location>
</feature>
<dbReference type="InterPro" id="IPR011989">
    <property type="entry name" value="ARM-like"/>
</dbReference>
<dbReference type="SUPFAM" id="SSF48371">
    <property type="entry name" value="ARM repeat"/>
    <property type="match status" value="1"/>
</dbReference>
<evidence type="ECO:0000259" key="15">
    <source>
        <dbReference type="PROSITE" id="PS51444"/>
    </source>
</evidence>
<dbReference type="Gene3D" id="1.10.238.150">
    <property type="entry name" value="Formin, FH3 diaphanous domain"/>
    <property type="match status" value="1"/>
</dbReference>
<evidence type="ECO:0000256" key="11">
    <source>
        <dbReference type="ARBA" id="ARBA00069157"/>
    </source>
</evidence>
<dbReference type="FunFam" id="1.20.58.2220:FF:000002">
    <property type="entry name" value="Dishevelled associated activator of morphogenesis 1"/>
    <property type="match status" value="1"/>
</dbReference>
<evidence type="ECO:0000256" key="1">
    <source>
        <dbReference type="ARBA" id="ARBA00004120"/>
    </source>
</evidence>
<evidence type="ECO:0000256" key="6">
    <source>
        <dbReference type="ARBA" id="ARBA00023203"/>
    </source>
</evidence>
<feature type="domain" description="GBD/FH3" evidence="14">
    <location>
        <begin position="45"/>
        <end position="420"/>
    </location>
</feature>
<dbReference type="GeneTree" id="ENSGT00940000156452"/>
<comment type="function">
    <text evidence="10">Binds to disheveled (Dvl) and Rho, and mediates Wnt-induced Dvl-Rho complex formation. May play a role as a scaffolding protein to recruit Rho-GDP and Rho-GEF, thereby enhancing Rho-GTP formation. Can direct nucleation and elongation of new actin filaments. Involved in building functional cilia. Involved in the organization of the subapical actin network in multiciliated epithelial cells. Together with DAAM2, required for myocardial maturation and sarcomere assembly. During cell division, may regulate RHOA activation that signals spindle orientation and chromosomal segregation.</text>
</comment>
<dbReference type="GO" id="GO:0005737">
    <property type="term" value="C:cytoplasm"/>
    <property type="evidence" value="ECO:0007669"/>
    <property type="project" value="UniProtKB-ARBA"/>
</dbReference>
<accession>A0A2K6GQL5</accession>
<dbReference type="InterPro" id="IPR051425">
    <property type="entry name" value="Formin_Homology"/>
</dbReference>
<feature type="region of interest" description="Disordered" evidence="12">
    <location>
        <begin position="456"/>
        <end position="480"/>
    </location>
</feature>
<dbReference type="Ensembl" id="ENSPCOT00000039415.1">
    <property type="protein sequence ID" value="ENSPCOP00000028499.1"/>
    <property type="gene ID" value="ENSPCOG00000026863.1"/>
</dbReference>
<dbReference type="InterPro" id="IPR010472">
    <property type="entry name" value="FH3_dom"/>
</dbReference>
<evidence type="ECO:0000256" key="2">
    <source>
        <dbReference type="ARBA" id="ARBA00022490"/>
    </source>
</evidence>
<proteinExistence type="inferred from homology"/>
<organism evidence="16 17">
    <name type="scientific">Propithecus coquereli</name>
    <name type="common">Coquerel's sifaka</name>
    <name type="synonym">Propithecus verreauxi coquereli</name>
    <dbReference type="NCBI Taxonomy" id="379532"/>
    <lineage>
        <taxon>Eukaryota</taxon>
        <taxon>Metazoa</taxon>
        <taxon>Chordata</taxon>
        <taxon>Craniata</taxon>
        <taxon>Vertebrata</taxon>
        <taxon>Euteleostomi</taxon>
        <taxon>Mammalia</taxon>
        <taxon>Eutheria</taxon>
        <taxon>Euarchontoglires</taxon>
        <taxon>Primates</taxon>
        <taxon>Strepsirrhini</taxon>
        <taxon>Lemuriformes</taxon>
        <taxon>Indriidae</taxon>
        <taxon>Propithecus</taxon>
    </lineage>
</organism>
<feature type="compositionally biased region" description="Pro residues" evidence="12">
    <location>
        <begin position="548"/>
        <end position="590"/>
    </location>
</feature>
<dbReference type="InterPro" id="IPR042201">
    <property type="entry name" value="FH2_Formin_sf"/>
</dbReference>
<feature type="domain" description="FH2" evidence="15">
    <location>
        <begin position="598"/>
        <end position="1010"/>
    </location>
</feature>
<dbReference type="Gene3D" id="1.20.58.2220">
    <property type="entry name" value="Formin, FH2 domain"/>
    <property type="match status" value="1"/>
</dbReference>
<dbReference type="Pfam" id="PF02181">
    <property type="entry name" value="FH2"/>
    <property type="match status" value="1"/>
</dbReference>
<dbReference type="GO" id="GO:0031267">
    <property type="term" value="F:small GTPase binding"/>
    <property type="evidence" value="ECO:0007669"/>
    <property type="project" value="InterPro"/>
</dbReference>
<dbReference type="PROSITE" id="PS51232">
    <property type="entry name" value="GBD_FH3"/>
    <property type="match status" value="1"/>
</dbReference>
<sequence length="1029" mass="117651">MAPRKRGGRGISFIFCCFRNNDHPEITYRLRNDSNFALQTMEPALPMPPVEELDVMFSELVDELDLTDKHREAMFALPAEKKWQIYCSKKKDQEENKGATSWPEFYIDQLNSMAARKSLLALEKEEEEERSKTIESLKTALRTKPMRFVTRFIDLDGLSCILNFLKTMDYETSESRIHTSLIGCIKALMNNSQGRAHVLAHSESINVIAQSLSTENIKTKVAVLEILGAVCLVPGGHKKVLQAMLHYQKYASERTRFQTLINDLDKSTGRYRDEVNLKTAIMSFINAVLSQGAGVESLDFRLHLRYEFLMLGIQPVIDKLREHENSTLDRHLDFFEMLRNEDELEFAKRFELVHIDTKSATQMFELTRKRLTHSEAYPHFMSILHHCLQMPYKRSGNTVQYWLLLDRIIQQIVIQNDKGQDPDSTPLENFNIKNVVRMLVNENEVKQWKEQAEKMRKEHNELQQKLEKKERECDAKTQEKEEMMQTLNKMKEKLEKETTEHKQVKQQVADLTAQLQELSRRAVCASIPGGPSPGAPGGPFPSSVPGSLLPPPPLTGGMLPPPPPPPLPPGGPPPPPGPPPLGGLMPPPGAPIGLALKKKNIPQPTNALKSFNWSKLPENKLEGTVWTKIDDSKVFKILDLEDLERTFSAYQRQQDFFVSNNSKQKEADAIDDTLSSKLKVKELSVIDGRRAQNCNILLSRLKLSNDEIKRAILTMDEQEDLPKDMLEQLLKFVPEKSDIDLLEEHKHELDRMAKADRFLFEMSRINHYQQRLQSLYFKKKFAERVAEVKPKVEAIRSGSEEVFRSGALKQLLEVVLAFGNYMNKGQRGNAYGFKISSLNKIADTKSSIDKNITLLHYLITIVENKYSNVLNLNEELRDIPQAAKVNMTELDKEISTLRSGLKAVETELEYQKSQPPQPGDKFVSVVSQFITVASFSFSDVEDLLAEAKDLVNFPVPLCLQLKEQRERERKMRKAKENSEESGEFDDLVSALRSGEVFDKDLSKLKRNRKRITNQMTDSSRERPVTKLNF</sequence>
<dbReference type="SMART" id="SM01140">
    <property type="entry name" value="Drf_GBD"/>
    <property type="match status" value="1"/>
</dbReference>
<evidence type="ECO:0000259" key="14">
    <source>
        <dbReference type="PROSITE" id="PS51232"/>
    </source>
</evidence>
<protein>
    <recommendedName>
        <fullName evidence="11">Disheveled-associated activator of morphogenesis 1</fullName>
    </recommendedName>
</protein>
<feature type="region of interest" description="Disordered" evidence="12">
    <location>
        <begin position="1007"/>
        <end position="1029"/>
    </location>
</feature>
<keyword evidence="4" id="KW-0879">Wnt signaling pathway</keyword>
<dbReference type="FunFam" id="1.20.120.330:FF:000010">
    <property type="entry name" value="Dishevelled associated activator of morphogenesis 1"/>
    <property type="match status" value="1"/>
</dbReference>
<dbReference type="InterPro" id="IPR014767">
    <property type="entry name" value="DAD_dom"/>
</dbReference>
<dbReference type="InterPro" id="IPR016024">
    <property type="entry name" value="ARM-type_fold"/>
</dbReference>
<dbReference type="AlphaFoldDB" id="A0A2K6GQL5"/>
<dbReference type="Pfam" id="PF06367">
    <property type="entry name" value="Drf_FH3"/>
    <property type="match status" value="1"/>
</dbReference>
<dbReference type="InterPro" id="IPR010473">
    <property type="entry name" value="GTPase-bd"/>
</dbReference>
<feature type="region of interest" description="Disordered" evidence="12">
    <location>
        <begin position="524"/>
        <end position="596"/>
    </location>
</feature>
<dbReference type="FunFam" id="1.10.238.150:FF:000001">
    <property type="entry name" value="Dishevelled associated activator of morphogenesis 1"/>
    <property type="match status" value="1"/>
</dbReference>
<dbReference type="SMART" id="SM00498">
    <property type="entry name" value="FH2"/>
    <property type="match status" value="1"/>
</dbReference>
<evidence type="ECO:0000256" key="9">
    <source>
        <dbReference type="ARBA" id="ARBA00023449"/>
    </source>
</evidence>
<comment type="similarity">
    <text evidence="9">Belongs to the formin homology family.</text>
</comment>
<dbReference type="GO" id="GO:0016055">
    <property type="term" value="P:Wnt signaling pathway"/>
    <property type="evidence" value="ECO:0007669"/>
    <property type="project" value="UniProtKB-KW"/>
</dbReference>
<name>A0A2K6GQL5_PROCO</name>
<reference evidence="16" key="2">
    <citation type="submission" date="2025-09" db="UniProtKB">
        <authorList>
            <consortium name="Ensembl"/>
        </authorList>
    </citation>
    <scope>IDENTIFICATION</scope>
</reference>
<evidence type="ECO:0000256" key="5">
    <source>
        <dbReference type="ARBA" id="ARBA00023054"/>
    </source>
</evidence>
<dbReference type="Pfam" id="PF06371">
    <property type="entry name" value="Drf_GBD"/>
    <property type="match status" value="1"/>
</dbReference>
<comment type="subcellular location">
    <subcellularLocation>
        <location evidence="1">Cytoplasm</location>
        <location evidence="1">Cytoskeleton</location>
        <location evidence="1">Cilium basal body</location>
    </subcellularLocation>
</comment>
<keyword evidence="6" id="KW-0009">Actin-binding</keyword>
<evidence type="ECO:0000256" key="7">
    <source>
        <dbReference type="ARBA" id="ARBA00023212"/>
    </source>
</evidence>
<keyword evidence="7" id="KW-0206">Cytoskeleton</keyword>
<feature type="compositionally biased region" description="Basic and acidic residues" evidence="12">
    <location>
        <begin position="1018"/>
        <end position="1029"/>
    </location>
</feature>
<dbReference type="InterPro" id="IPR014768">
    <property type="entry name" value="GBD/FH3_dom"/>
</dbReference>
<dbReference type="PROSITE" id="PS51231">
    <property type="entry name" value="DAD"/>
    <property type="match status" value="1"/>
</dbReference>
<keyword evidence="8" id="KW-0966">Cell projection</keyword>
<evidence type="ECO:0000313" key="16">
    <source>
        <dbReference type="Ensembl" id="ENSPCOP00000028499.1"/>
    </source>
</evidence>
<evidence type="ECO:0000259" key="13">
    <source>
        <dbReference type="PROSITE" id="PS51231"/>
    </source>
</evidence>
<dbReference type="PANTHER" id="PTHR45725">
    <property type="entry name" value="FORMIN HOMOLOGY 2 FAMILY MEMBER"/>
    <property type="match status" value="1"/>
</dbReference>
<keyword evidence="17" id="KW-1185">Reference proteome</keyword>
<dbReference type="GO" id="GO:0030036">
    <property type="term" value="P:actin cytoskeleton organization"/>
    <property type="evidence" value="ECO:0007669"/>
    <property type="project" value="InterPro"/>
</dbReference>
<evidence type="ECO:0000256" key="3">
    <source>
        <dbReference type="ARBA" id="ARBA00022553"/>
    </source>
</evidence>
<dbReference type="InterPro" id="IPR015425">
    <property type="entry name" value="FH2_Formin"/>
</dbReference>
<dbReference type="PANTHER" id="PTHR45725:SF16">
    <property type="entry name" value="DISHEVELED-ASSOCIATED ACTIVATOR OF MORPHOGENESIS 1"/>
    <property type="match status" value="1"/>
</dbReference>
<evidence type="ECO:0000256" key="12">
    <source>
        <dbReference type="SAM" id="MobiDB-lite"/>
    </source>
</evidence>
<dbReference type="GO" id="GO:0001725">
    <property type="term" value="C:stress fiber"/>
    <property type="evidence" value="ECO:0007669"/>
    <property type="project" value="TreeGrafter"/>
</dbReference>
<dbReference type="GO" id="GO:0003779">
    <property type="term" value="F:actin binding"/>
    <property type="evidence" value="ECO:0007669"/>
    <property type="project" value="UniProtKB-KW"/>
</dbReference>
<evidence type="ECO:0000256" key="10">
    <source>
        <dbReference type="ARBA" id="ARBA00059093"/>
    </source>
</evidence>
<dbReference type="FunFam" id="1.25.10.10:FF:000012">
    <property type="entry name" value="Dishevelled associated activator of morphogenesis 2"/>
    <property type="match status" value="1"/>
</dbReference>
<gene>
    <name evidence="16" type="primary">DAAM1</name>
</gene>